<dbReference type="AlphaFoldDB" id="A0A0K1Q4G9"/>
<dbReference type="InterPro" id="IPR016166">
    <property type="entry name" value="FAD-bd_PCMH"/>
</dbReference>
<dbReference type="PROSITE" id="PS51387">
    <property type="entry name" value="FAD_PCMH"/>
    <property type="match status" value="1"/>
</dbReference>
<keyword evidence="6" id="KW-0472">Membrane</keyword>
<dbReference type="OrthoDB" id="9800184at2"/>
<keyword evidence="9" id="KW-1185">Reference proteome</keyword>
<dbReference type="KEGG" id="llu:AKJ09_07296"/>
<dbReference type="InterPro" id="IPR040165">
    <property type="entry name" value="Diminuto-like"/>
</dbReference>
<reference evidence="8 9" key="1">
    <citation type="submission" date="2015-08" db="EMBL/GenBank/DDBJ databases">
        <authorList>
            <person name="Babu N.S."/>
            <person name="Beckwith C.J."/>
            <person name="Beseler K.G."/>
            <person name="Brison A."/>
            <person name="Carone J.V."/>
            <person name="Caskin T.P."/>
            <person name="Diamond M."/>
            <person name="Durham M.E."/>
            <person name="Foxe J.M."/>
            <person name="Go M."/>
            <person name="Henderson B.A."/>
            <person name="Jones I.B."/>
            <person name="McGettigan J.A."/>
            <person name="Micheletti S.J."/>
            <person name="Nasrallah M.E."/>
            <person name="Ortiz D."/>
            <person name="Piller C.R."/>
            <person name="Privatt S.R."/>
            <person name="Schneider S.L."/>
            <person name="Sharp S."/>
            <person name="Smith T.C."/>
            <person name="Stanton J.D."/>
            <person name="Ullery H.E."/>
            <person name="Wilson R.J."/>
            <person name="Serrano M.G."/>
            <person name="Buck G."/>
            <person name="Lee V."/>
            <person name="Wang Y."/>
            <person name="Carvalho R."/>
            <person name="Voegtly L."/>
            <person name="Shi R."/>
            <person name="Duckworth R."/>
            <person name="Johnson A."/>
            <person name="Loviza R."/>
            <person name="Walstead R."/>
            <person name="Shah Z."/>
            <person name="Kiflezghi M."/>
            <person name="Wade K."/>
            <person name="Ball S.L."/>
            <person name="Bradley K.W."/>
            <person name="Asai D.J."/>
            <person name="Bowman C.A."/>
            <person name="Russell D.A."/>
            <person name="Pope W.H."/>
            <person name="Jacobs-Sera D."/>
            <person name="Hendrix R.W."/>
            <person name="Hatfull G.F."/>
        </authorList>
    </citation>
    <scope>NUCLEOTIDE SEQUENCE [LARGE SCALE GENOMIC DNA]</scope>
    <source>
        <strain evidence="8 9">DSM 27648</strain>
    </source>
</reference>
<dbReference type="InterPro" id="IPR016169">
    <property type="entry name" value="FAD-bd_PCMH_sub2"/>
</dbReference>
<dbReference type="GO" id="GO:0071949">
    <property type="term" value="F:FAD binding"/>
    <property type="evidence" value="ECO:0007669"/>
    <property type="project" value="InterPro"/>
</dbReference>
<keyword evidence="3" id="KW-0812">Transmembrane</keyword>
<dbReference type="EMBL" id="CP012333">
    <property type="protein sequence ID" value="AKV00633.1"/>
    <property type="molecule type" value="Genomic_DNA"/>
</dbReference>
<evidence type="ECO:0000256" key="5">
    <source>
        <dbReference type="ARBA" id="ARBA00023002"/>
    </source>
</evidence>
<dbReference type="InterPro" id="IPR006094">
    <property type="entry name" value="Oxid_FAD_bind_N"/>
</dbReference>
<evidence type="ECO:0000313" key="9">
    <source>
        <dbReference type="Proteomes" id="UP000064967"/>
    </source>
</evidence>
<evidence type="ECO:0000256" key="1">
    <source>
        <dbReference type="ARBA" id="ARBA00004167"/>
    </source>
</evidence>
<dbReference type="Pfam" id="PF01565">
    <property type="entry name" value="FAD_binding_4"/>
    <property type="match status" value="1"/>
</dbReference>
<dbReference type="GO" id="GO:0050614">
    <property type="term" value="F:Delta24-sterol reductase activity"/>
    <property type="evidence" value="ECO:0007669"/>
    <property type="project" value="UniProtKB-EC"/>
</dbReference>
<comment type="subcellular location">
    <subcellularLocation>
        <location evidence="1">Membrane</location>
        <topology evidence="1">Single-pass membrane protein</topology>
    </subcellularLocation>
</comment>
<proteinExistence type="predicted"/>
<evidence type="ECO:0000256" key="3">
    <source>
        <dbReference type="ARBA" id="ARBA00022692"/>
    </source>
</evidence>
<dbReference type="GO" id="GO:0005737">
    <property type="term" value="C:cytoplasm"/>
    <property type="evidence" value="ECO:0007669"/>
    <property type="project" value="TreeGrafter"/>
</dbReference>
<sequence>MNPLISSPRVPAWVRPRPVDTRRALERHDDKIARVVRQLRAHTSGRPVSFLKKAVSHQVPKRDDKRYTDDKIDLRDLDEIIEIDPHGRTCTAEPGVTFTELVRRTLPWGLVPIVVPELRTITVGGAVSGCSLESMSFRYGGFHDTCVEYEVITAKGDVLKCTPDNENWLVFQMMHGSFGTLGVLSKLKFKLVPAKPYVRMTYDHFRSLSQYKAAIHRHFVAKDVDFMDGIIHSPTHYVLSLGRFIDEVPYTNRYDWMKIYFKSTAERREDYLRTPDYFFRYDNGVTNVHPKSAVGRLLFGRFMHSNELLRLASTLRHLLPANKPEVTVDLFIPFSKVDDFMGWYEKTLGHYPLWCVPYRRVRDYEWIADGYFRGLKDELFLDIAIYGMKQQGGRNHYKELEAELLEVQGLKTLISYNYYDEDVFWRIWNKPNYDAVKRVVDPDNVFRDLYVKMCRVSRGLDS</sequence>
<dbReference type="RefSeq" id="WP_146651890.1">
    <property type="nucleotide sequence ID" value="NZ_CP012333.1"/>
</dbReference>
<feature type="domain" description="FAD-binding PCMH-type" evidence="7">
    <location>
        <begin position="6"/>
        <end position="194"/>
    </location>
</feature>
<evidence type="ECO:0000259" key="7">
    <source>
        <dbReference type="PROSITE" id="PS51387"/>
    </source>
</evidence>
<evidence type="ECO:0000313" key="8">
    <source>
        <dbReference type="EMBL" id="AKV00633.1"/>
    </source>
</evidence>
<dbReference type="STRING" id="1391654.AKJ09_07296"/>
<dbReference type="PANTHER" id="PTHR10801">
    <property type="entry name" value="24-DEHYDROCHOLESTEROL REDUCTASE"/>
    <property type="match status" value="1"/>
</dbReference>
<organism evidence="8 9">
    <name type="scientific">Labilithrix luteola</name>
    <dbReference type="NCBI Taxonomy" id="1391654"/>
    <lineage>
        <taxon>Bacteria</taxon>
        <taxon>Pseudomonadati</taxon>
        <taxon>Myxococcota</taxon>
        <taxon>Polyangia</taxon>
        <taxon>Polyangiales</taxon>
        <taxon>Labilitrichaceae</taxon>
        <taxon>Labilithrix</taxon>
    </lineage>
</organism>
<evidence type="ECO:0000256" key="4">
    <source>
        <dbReference type="ARBA" id="ARBA00022989"/>
    </source>
</evidence>
<name>A0A0K1Q4G9_9BACT</name>
<dbReference type="GO" id="GO:0008202">
    <property type="term" value="P:steroid metabolic process"/>
    <property type="evidence" value="ECO:0007669"/>
    <property type="project" value="TreeGrafter"/>
</dbReference>
<dbReference type="SUPFAM" id="SSF56176">
    <property type="entry name" value="FAD-binding/transporter-associated domain-like"/>
    <property type="match status" value="1"/>
</dbReference>
<evidence type="ECO:0000256" key="2">
    <source>
        <dbReference type="ARBA" id="ARBA00012405"/>
    </source>
</evidence>
<dbReference type="Gene3D" id="3.30.465.10">
    <property type="match status" value="1"/>
</dbReference>
<dbReference type="Proteomes" id="UP000064967">
    <property type="component" value="Chromosome"/>
</dbReference>
<keyword evidence="4" id="KW-1133">Transmembrane helix</keyword>
<dbReference type="PANTHER" id="PTHR10801:SF0">
    <property type="entry name" value="DELTA(24)-STEROL REDUCTASE"/>
    <property type="match status" value="1"/>
</dbReference>
<dbReference type="InterPro" id="IPR036318">
    <property type="entry name" value="FAD-bd_PCMH-like_sf"/>
</dbReference>
<keyword evidence="5" id="KW-0560">Oxidoreductase</keyword>
<gene>
    <name evidence="8" type="ORF">AKJ09_07296</name>
</gene>
<protein>
    <recommendedName>
        <fullName evidence="2">Delta(24)-sterol reductase</fullName>
        <ecNumber evidence="2">1.3.1.72</ecNumber>
    </recommendedName>
</protein>
<dbReference type="GO" id="GO:0016020">
    <property type="term" value="C:membrane"/>
    <property type="evidence" value="ECO:0007669"/>
    <property type="project" value="UniProtKB-SubCell"/>
</dbReference>
<evidence type="ECO:0000256" key="6">
    <source>
        <dbReference type="ARBA" id="ARBA00023136"/>
    </source>
</evidence>
<accession>A0A0K1Q4G9</accession>
<dbReference type="EC" id="1.3.1.72" evidence="2"/>